<keyword evidence="2" id="KW-1185">Reference proteome</keyword>
<dbReference type="Proteomes" id="UP000005561">
    <property type="component" value="Unassembled WGS sequence"/>
</dbReference>
<protein>
    <submittedName>
        <fullName evidence="1">Uncharacterized protein</fullName>
    </submittedName>
</protein>
<sequence>MWQFSFLLDCHGLCVWRSGKVQEGKTVFTSKNAKTLKIFVYFCMIIKAN</sequence>
<gene>
    <name evidence="1" type="ORF">BRYFOR_09832</name>
</gene>
<organism evidence="1 2">
    <name type="scientific">Marvinbryantia formatexigens DSM 14469</name>
    <dbReference type="NCBI Taxonomy" id="478749"/>
    <lineage>
        <taxon>Bacteria</taxon>
        <taxon>Bacillati</taxon>
        <taxon>Bacillota</taxon>
        <taxon>Clostridia</taxon>
        <taxon>Lachnospirales</taxon>
        <taxon>Lachnospiraceae</taxon>
        <taxon>Marvinbryantia</taxon>
    </lineage>
</organism>
<dbReference type="AlphaFoldDB" id="C6LMD2"/>
<evidence type="ECO:0000313" key="1">
    <source>
        <dbReference type="EMBL" id="EET58233.1"/>
    </source>
</evidence>
<name>C6LMD2_9FIRM</name>
<comment type="caution">
    <text evidence="1">The sequence shown here is derived from an EMBL/GenBank/DDBJ whole genome shotgun (WGS) entry which is preliminary data.</text>
</comment>
<accession>C6LMD2</accession>
<evidence type="ECO:0000313" key="2">
    <source>
        <dbReference type="Proteomes" id="UP000005561"/>
    </source>
</evidence>
<proteinExistence type="predicted"/>
<reference evidence="1" key="1">
    <citation type="submission" date="2009-07" db="EMBL/GenBank/DDBJ databases">
        <authorList>
            <person name="Weinstock G."/>
            <person name="Sodergren E."/>
            <person name="Clifton S."/>
            <person name="Fulton L."/>
            <person name="Fulton B."/>
            <person name="Courtney L."/>
            <person name="Fronick C."/>
            <person name="Harrison M."/>
            <person name="Strong C."/>
            <person name="Farmer C."/>
            <person name="Delahaunty K."/>
            <person name="Markovic C."/>
            <person name="Hall O."/>
            <person name="Minx P."/>
            <person name="Tomlinson C."/>
            <person name="Mitreva M."/>
            <person name="Nelson J."/>
            <person name="Hou S."/>
            <person name="Wollam A."/>
            <person name="Pepin K.H."/>
            <person name="Johnson M."/>
            <person name="Bhonagiri V."/>
            <person name="Nash W.E."/>
            <person name="Warren W."/>
            <person name="Chinwalla A."/>
            <person name="Mardis E.R."/>
            <person name="Wilson R.K."/>
        </authorList>
    </citation>
    <scope>NUCLEOTIDE SEQUENCE [LARGE SCALE GENOMIC DNA]</scope>
    <source>
        <strain evidence="1">DSM 14469</strain>
    </source>
</reference>
<dbReference type="EMBL" id="ACCL02000041">
    <property type="protein sequence ID" value="EET58233.1"/>
    <property type="molecule type" value="Genomic_DNA"/>
</dbReference>